<accession>A0ABP5C1Q1</accession>
<keyword evidence="2" id="KW-1185">Reference proteome</keyword>
<sequence>MDLTRRRLFVGISAVLLLGGAAAYGAVAFAASRSIPEGTASTPMTGIRPGTVLFRQTGGGALHGLVAAVDLDDPGGPREVSARPCDRLDANVDGIVCLHSDLGLTTTFETLVLDETLHPTSSRPLAGIPSRTRLSPDGELFATTSFVAGHAYAGTDFSTSTVIFRRDGTDSGELEDFTLIVDGAEVTAADVNVWGVTFADDRRFFATAASGEHRWLVAGDLDERTLRAVRDGVECPSLSPDGSRLAFKQNRGSADRPDWAIAVYEPADDRVTVLPEPASIDDQPEWLDDETLLYGRARDDSPGDTDVYAIRADGSAGPELFISHAWSPAVVRP</sequence>
<comment type="caution">
    <text evidence="1">The sequence shown here is derived from an EMBL/GenBank/DDBJ whole genome shotgun (WGS) entry which is preliminary data.</text>
</comment>
<dbReference type="EMBL" id="BAAAMK010000004">
    <property type="protein sequence ID" value="GAA1956379.1"/>
    <property type="molecule type" value="Genomic_DNA"/>
</dbReference>
<evidence type="ECO:0000313" key="1">
    <source>
        <dbReference type="EMBL" id="GAA1956379.1"/>
    </source>
</evidence>
<protein>
    <submittedName>
        <fullName evidence="1">PD40 domain-containing protein</fullName>
    </submittedName>
</protein>
<organism evidence="1 2">
    <name type="scientific">Agromyces allii</name>
    <dbReference type="NCBI Taxonomy" id="393607"/>
    <lineage>
        <taxon>Bacteria</taxon>
        <taxon>Bacillati</taxon>
        <taxon>Actinomycetota</taxon>
        <taxon>Actinomycetes</taxon>
        <taxon>Micrococcales</taxon>
        <taxon>Microbacteriaceae</taxon>
        <taxon>Agromyces</taxon>
    </lineage>
</organism>
<dbReference type="Proteomes" id="UP001499954">
    <property type="component" value="Unassembled WGS sequence"/>
</dbReference>
<dbReference type="InterPro" id="IPR011042">
    <property type="entry name" value="6-blade_b-propeller_TolB-like"/>
</dbReference>
<proteinExistence type="predicted"/>
<name>A0ABP5C1Q1_9MICO</name>
<dbReference type="Pfam" id="PF07676">
    <property type="entry name" value="PD40"/>
    <property type="match status" value="1"/>
</dbReference>
<gene>
    <name evidence="1" type="ORF">GCM10009717_23090</name>
</gene>
<dbReference type="InterPro" id="IPR011659">
    <property type="entry name" value="WD40"/>
</dbReference>
<dbReference type="Gene3D" id="2.120.10.30">
    <property type="entry name" value="TolB, C-terminal domain"/>
    <property type="match status" value="1"/>
</dbReference>
<dbReference type="RefSeq" id="WP_170298574.1">
    <property type="nucleotide sequence ID" value="NZ_BAAAMK010000004.1"/>
</dbReference>
<evidence type="ECO:0000313" key="2">
    <source>
        <dbReference type="Proteomes" id="UP001499954"/>
    </source>
</evidence>
<reference evidence="2" key="1">
    <citation type="journal article" date="2019" name="Int. J. Syst. Evol. Microbiol.">
        <title>The Global Catalogue of Microorganisms (GCM) 10K type strain sequencing project: providing services to taxonomists for standard genome sequencing and annotation.</title>
        <authorList>
            <consortium name="The Broad Institute Genomics Platform"/>
            <consortium name="The Broad Institute Genome Sequencing Center for Infectious Disease"/>
            <person name="Wu L."/>
            <person name="Ma J."/>
        </authorList>
    </citation>
    <scope>NUCLEOTIDE SEQUENCE [LARGE SCALE GENOMIC DNA]</scope>
    <source>
        <strain evidence="2">JCM 13584</strain>
    </source>
</reference>
<dbReference type="SUPFAM" id="SSF82171">
    <property type="entry name" value="DPP6 N-terminal domain-like"/>
    <property type="match status" value="1"/>
</dbReference>